<evidence type="ECO:0000313" key="11">
    <source>
        <dbReference type="Proteomes" id="UP000217785"/>
    </source>
</evidence>
<evidence type="ECO:0000256" key="2">
    <source>
        <dbReference type="ARBA" id="ARBA00012705"/>
    </source>
</evidence>
<name>A0A292YP47_9BACL</name>
<feature type="domain" description="Thiolase N-terminal" evidence="8">
    <location>
        <begin position="4"/>
        <end position="264"/>
    </location>
</feature>
<dbReference type="PANTHER" id="PTHR18919:SF107">
    <property type="entry name" value="ACETYL-COA ACETYLTRANSFERASE, CYTOSOLIC"/>
    <property type="match status" value="1"/>
</dbReference>
<evidence type="ECO:0000256" key="3">
    <source>
        <dbReference type="ARBA" id="ARBA00022679"/>
    </source>
</evidence>
<evidence type="ECO:0000313" key="10">
    <source>
        <dbReference type="EMBL" id="GAX90154.1"/>
    </source>
</evidence>
<dbReference type="FunFam" id="3.40.47.10:FF:000010">
    <property type="entry name" value="Acetyl-CoA acetyltransferase (Thiolase)"/>
    <property type="match status" value="1"/>
</dbReference>
<sequence length="405" mass="42421">MKEVVIVSAARTAIGKYGGTLTSVNPEDLADVVIRGAMERAGISKESVETVVLGHVRSTSRANNIARVAALKAGIPVSTPAYTVNMLCGSGMQAISLGMKEIVMGAADIVVAGGTENMSQSIFYLRNIRNSDLPPELVDANLEGGPGSQPMDIYGKDLGMGQTAENVADKYGISREDQDRFAYESQMKAAKALANGVFQDEIVPVEVKQKKQSITFQVDEFPRPDTTMEKLANLRPAFRPNGTVTAGNSCGRNDGAAAVVLMSADKARGLGLVPLARIVTFAAAGVEPEYMGIGPVPATLKALKQSGLSLDDIDLVELNEAFASQSVACIRELGLDPAKVNVNGGAIALGHPLGCTGTRLVVSLAYEMKRRGSRYGLATQCVGGGQGVAMIIENLTGGSQCLQDS</sequence>
<dbReference type="Pfam" id="PF00108">
    <property type="entry name" value="Thiolase_N"/>
    <property type="match status" value="1"/>
</dbReference>
<evidence type="ECO:0000256" key="1">
    <source>
        <dbReference type="ARBA" id="ARBA00010982"/>
    </source>
</evidence>
<evidence type="ECO:0000256" key="4">
    <source>
        <dbReference type="ARBA" id="ARBA00023315"/>
    </source>
</evidence>
<dbReference type="Pfam" id="PF02803">
    <property type="entry name" value="Thiolase_C"/>
    <property type="match status" value="1"/>
</dbReference>
<dbReference type="AlphaFoldDB" id="A0A292YP47"/>
<keyword evidence="4 7" id="KW-0012">Acyltransferase</keyword>
<feature type="active site" description="Acyl-thioester intermediate" evidence="6">
    <location>
        <position position="88"/>
    </location>
</feature>
<evidence type="ECO:0000259" key="9">
    <source>
        <dbReference type="Pfam" id="PF02803"/>
    </source>
</evidence>
<dbReference type="NCBIfam" id="TIGR01930">
    <property type="entry name" value="AcCoA-C-Actrans"/>
    <property type="match status" value="1"/>
</dbReference>
<protein>
    <recommendedName>
        <fullName evidence="2">acetyl-CoA C-acetyltransferase</fullName>
        <ecNumber evidence="2">2.3.1.9</ecNumber>
    </recommendedName>
    <alternativeName>
        <fullName evidence="5">Acetoacetyl-CoA thiolase</fullName>
    </alternativeName>
</protein>
<feature type="active site" description="Proton acceptor" evidence="6">
    <location>
        <position position="381"/>
    </location>
</feature>
<dbReference type="CDD" id="cd00751">
    <property type="entry name" value="thiolase"/>
    <property type="match status" value="1"/>
</dbReference>
<dbReference type="InterPro" id="IPR016039">
    <property type="entry name" value="Thiolase-like"/>
</dbReference>
<dbReference type="InterPro" id="IPR020616">
    <property type="entry name" value="Thiolase_N"/>
</dbReference>
<dbReference type="InterPro" id="IPR020613">
    <property type="entry name" value="Thiolase_CS"/>
</dbReference>
<dbReference type="RefSeq" id="WP_096181862.1">
    <property type="nucleotide sequence ID" value="NZ_BDUF01000049.1"/>
</dbReference>
<dbReference type="PIRSF" id="PIRSF000429">
    <property type="entry name" value="Ac-CoA_Ac_transf"/>
    <property type="match status" value="1"/>
</dbReference>
<dbReference type="InterPro" id="IPR020615">
    <property type="entry name" value="Thiolase_acyl_enz_int_AS"/>
</dbReference>
<dbReference type="InterPro" id="IPR002155">
    <property type="entry name" value="Thiolase"/>
</dbReference>
<feature type="domain" description="Thiolase C-terminal" evidence="9">
    <location>
        <begin position="274"/>
        <end position="393"/>
    </location>
</feature>
<dbReference type="PANTHER" id="PTHR18919">
    <property type="entry name" value="ACETYL-COA C-ACYLTRANSFERASE"/>
    <property type="match status" value="1"/>
</dbReference>
<dbReference type="EMBL" id="BDUF01000049">
    <property type="protein sequence ID" value="GAX90154.1"/>
    <property type="molecule type" value="Genomic_DNA"/>
</dbReference>
<dbReference type="InterPro" id="IPR020617">
    <property type="entry name" value="Thiolase_C"/>
</dbReference>
<keyword evidence="11" id="KW-1185">Reference proteome</keyword>
<feature type="active site" description="Proton acceptor" evidence="6">
    <location>
        <position position="351"/>
    </location>
</feature>
<accession>A0A292YP47</accession>
<dbReference type="EC" id="2.3.1.9" evidence="2"/>
<evidence type="ECO:0000256" key="7">
    <source>
        <dbReference type="RuleBase" id="RU003557"/>
    </source>
</evidence>
<organism evidence="10 11">
    <name type="scientific">Effusibacillus lacus</name>
    <dbReference type="NCBI Taxonomy" id="1348429"/>
    <lineage>
        <taxon>Bacteria</taxon>
        <taxon>Bacillati</taxon>
        <taxon>Bacillota</taxon>
        <taxon>Bacilli</taxon>
        <taxon>Bacillales</taxon>
        <taxon>Alicyclobacillaceae</taxon>
        <taxon>Effusibacillus</taxon>
    </lineage>
</organism>
<dbReference type="Proteomes" id="UP000217785">
    <property type="component" value="Unassembled WGS sequence"/>
</dbReference>
<comment type="caution">
    <text evidence="10">The sequence shown here is derived from an EMBL/GenBank/DDBJ whole genome shotgun (WGS) entry which is preliminary data.</text>
</comment>
<dbReference type="GO" id="GO:0003985">
    <property type="term" value="F:acetyl-CoA C-acetyltransferase activity"/>
    <property type="evidence" value="ECO:0007669"/>
    <property type="project" value="UniProtKB-EC"/>
</dbReference>
<dbReference type="SUPFAM" id="SSF53901">
    <property type="entry name" value="Thiolase-like"/>
    <property type="match status" value="2"/>
</dbReference>
<proteinExistence type="inferred from homology"/>
<dbReference type="PROSITE" id="PS00098">
    <property type="entry name" value="THIOLASE_1"/>
    <property type="match status" value="1"/>
</dbReference>
<gene>
    <name evidence="10" type="ORF">EFBL_1780</name>
</gene>
<dbReference type="PROSITE" id="PS00737">
    <property type="entry name" value="THIOLASE_2"/>
    <property type="match status" value="1"/>
</dbReference>
<dbReference type="OrthoDB" id="9764892at2"/>
<reference evidence="11" key="1">
    <citation type="submission" date="2017-07" db="EMBL/GenBank/DDBJ databases">
        <title>Draft genome sequence of Effusibacillus lacus strain skLN1.</title>
        <authorList>
            <person name="Watanabe M."/>
            <person name="Kojima H."/>
            <person name="Fukui M."/>
        </authorList>
    </citation>
    <scope>NUCLEOTIDE SEQUENCE [LARGE SCALE GENOMIC DNA]</scope>
    <source>
        <strain evidence="11">skLN1</strain>
    </source>
</reference>
<evidence type="ECO:0000256" key="5">
    <source>
        <dbReference type="ARBA" id="ARBA00030755"/>
    </source>
</evidence>
<keyword evidence="3 7" id="KW-0808">Transferase</keyword>
<dbReference type="Gene3D" id="3.40.47.10">
    <property type="match status" value="2"/>
</dbReference>
<comment type="similarity">
    <text evidence="1 7">Belongs to the thiolase-like superfamily. Thiolase family.</text>
</comment>
<evidence type="ECO:0000259" key="8">
    <source>
        <dbReference type="Pfam" id="PF00108"/>
    </source>
</evidence>
<evidence type="ECO:0000256" key="6">
    <source>
        <dbReference type="PIRSR" id="PIRSR000429-1"/>
    </source>
</evidence>